<dbReference type="Proteomes" id="UP000216871">
    <property type="component" value="Unassembled WGS sequence"/>
</dbReference>
<sequence>MLLNCIWGSFKPTFGLIGWDEDTFERKPRPSLNWLGAISRTGTAFHPLR</sequence>
<dbReference type="RefSeq" id="WP_233428004.1">
    <property type="nucleotide sequence ID" value="NZ_MWWW01000004.1"/>
</dbReference>
<dbReference type="SUPFAM" id="SSF51445">
    <property type="entry name" value="(Trans)glycosidases"/>
    <property type="match status" value="1"/>
</dbReference>
<accession>A0A261FPA5</accession>
<evidence type="ECO:0000313" key="2">
    <source>
        <dbReference type="Proteomes" id="UP000216871"/>
    </source>
</evidence>
<dbReference type="EMBL" id="MWWW01000004">
    <property type="protein sequence ID" value="OZG61012.1"/>
    <property type="molecule type" value="Genomic_DNA"/>
</dbReference>
<name>A0A261FPA5_9BIFI</name>
<evidence type="ECO:0000313" key="1">
    <source>
        <dbReference type="EMBL" id="OZG61012.1"/>
    </source>
</evidence>
<organism evidence="1 2">
    <name type="scientific">Bifidobacterium myosotis</name>
    <dbReference type="NCBI Taxonomy" id="1630166"/>
    <lineage>
        <taxon>Bacteria</taxon>
        <taxon>Bacillati</taxon>
        <taxon>Actinomycetota</taxon>
        <taxon>Actinomycetes</taxon>
        <taxon>Bifidobacteriales</taxon>
        <taxon>Bifidobacteriaceae</taxon>
        <taxon>Bifidobacterium</taxon>
    </lineage>
</organism>
<dbReference type="AlphaFoldDB" id="A0A261FPA5"/>
<comment type="caution">
    <text evidence="1">The sequence shown here is derived from an EMBL/GenBank/DDBJ whole genome shotgun (WGS) entry which is preliminary data.</text>
</comment>
<reference evidence="1 2" key="1">
    <citation type="journal article" date="2017" name="BMC Genomics">
        <title>Comparative genomic and phylogenomic analyses of the Bifidobacteriaceae family.</title>
        <authorList>
            <person name="Lugli G.A."/>
            <person name="Milani C."/>
            <person name="Turroni F."/>
            <person name="Duranti S."/>
            <person name="Mancabelli L."/>
            <person name="Mangifesta M."/>
            <person name="Ferrario C."/>
            <person name="Modesto M."/>
            <person name="Mattarelli P."/>
            <person name="Jiri K."/>
            <person name="van Sinderen D."/>
            <person name="Ventura M."/>
        </authorList>
    </citation>
    <scope>NUCLEOTIDE SEQUENCE [LARGE SCALE GENOMIC DNA]</scope>
    <source>
        <strain evidence="1 2">DSM 100196</strain>
    </source>
</reference>
<keyword evidence="2" id="KW-1185">Reference proteome</keyword>
<dbReference type="InterPro" id="IPR017853">
    <property type="entry name" value="GH"/>
</dbReference>
<gene>
    <name evidence="1" type="ORF">BMYO_0311</name>
</gene>
<protein>
    <submittedName>
        <fullName evidence="1">Beta-glucosidase</fullName>
    </submittedName>
</protein>
<proteinExistence type="predicted"/>